<proteinExistence type="predicted"/>
<dbReference type="RefSeq" id="WP_144326290.1">
    <property type="nucleotide sequence ID" value="NZ_VJNA01000020.1"/>
</dbReference>
<protein>
    <recommendedName>
        <fullName evidence="3">Methyltransferase type 11 domain-containing protein</fullName>
    </recommendedName>
</protein>
<dbReference type="OrthoDB" id="9810247at2"/>
<sequence>MITAILYRLYGWLIRLPGLGPRIERWIRAHRGLAYCLRNLALRLDGAGRASTGVAPAAPTALQDLEWMLVGLRTAVSQLQRRLDVLDGRHVGEPPWQAALDAHSHALNLKVDGALEALTRRVERAERHLGQAILQSTQPLAAPRILNPHKLAQHRDRPQGLWLELGCGERPDPERINIDLRPLPGVDIIAHVGQLPLPDASVRDLRAAHLVEHFTLQQFADRILPEWRRVLAPGGRLRLITPDLAAMLRAHLQGQLSEADLVHVLYGGQDYEGDFHYHAYSPASLSALLATHGFADIQVVAHGRPNGLCLEFELLAHAGALTTAADTPDAAATSASN</sequence>
<dbReference type="Gene3D" id="3.40.50.150">
    <property type="entry name" value="Vaccinia Virus protein VP39"/>
    <property type="match status" value="1"/>
</dbReference>
<comment type="caution">
    <text evidence="1">The sequence shown here is derived from an EMBL/GenBank/DDBJ whole genome shotgun (WGS) entry which is preliminary data.</text>
</comment>
<accession>A0A554WJQ8</accession>
<dbReference type="Proteomes" id="UP000318554">
    <property type="component" value="Unassembled WGS sequence"/>
</dbReference>
<gene>
    <name evidence="1" type="ORF">Taqua_01714</name>
</gene>
<evidence type="ECO:0000313" key="2">
    <source>
        <dbReference type="Proteomes" id="UP000318554"/>
    </source>
</evidence>
<dbReference type="EMBL" id="VJNA01000020">
    <property type="protein sequence ID" value="TSE23827.1"/>
    <property type="molecule type" value="Genomic_DNA"/>
</dbReference>
<reference evidence="1 2" key="1">
    <citation type="submission" date="2019-07" db="EMBL/GenBank/DDBJ databases">
        <title>Tepidimonas aquatica CLN-1 draft genome.</title>
        <authorList>
            <person name="Da Costa M.S."/>
            <person name="Froufe H.J.C."/>
            <person name="Egas C."/>
            <person name="Albuquerque L."/>
        </authorList>
    </citation>
    <scope>NUCLEOTIDE SEQUENCE [LARGE SCALE GENOMIC DNA]</scope>
    <source>
        <strain evidence="1 2">CLN-1</strain>
    </source>
</reference>
<keyword evidence="2" id="KW-1185">Reference proteome</keyword>
<organism evidence="1 2">
    <name type="scientific">Tepidimonas aquatica</name>
    <dbReference type="NCBI Taxonomy" id="247482"/>
    <lineage>
        <taxon>Bacteria</taxon>
        <taxon>Pseudomonadati</taxon>
        <taxon>Pseudomonadota</taxon>
        <taxon>Betaproteobacteria</taxon>
        <taxon>Burkholderiales</taxon>
        <taxon>Tepidimonas</taxon>
    </lineage>
</organism>
<name>A0A554WJQ8_9BURK</name>
<dbReference type="SUPFAM" id="SSF53335">
    <property type="entry name" value="S-adenosyl-L-methionine-dependent methyltransferases"/>
    <property type="match status" value="1"/>
</dbReference>
<evidence type="ECO:0000313" key="1">
    <source>
        <dbReference type="EMBL" id="TSE23827.1"/>
    </source>
</evidence>
<dbReference type="AlphaFoldDB" id="A0A554WJQ8"/>
<dbReference type="InterPro" id="IPR029063">
    <property type="entry name" value="SAM-dependent_MTases_sf"/>
</dbReference>
<evidence type="ECO:0008006" key="3">
    <source>
        <dbReference type="Google" id="ProtNLM"/>
    </source>
</evidence>